<proteinExistence type="predicted"/>
<dbReference type="Pfam" id="PF07796">
    <property type="entry name" value="DUF1638"/>
    <property type="match status" value="1"/>
</dbReference>
<sequence length="209" mass="22834">MVACGALAGHVRDIAGRRGWAVEVYPLAPLLHNRPAAIAAAVEAVIEEVGDRHRRLAVAYADCGTYGALDEVCGRRGLVRLRGEHCYDVFAGRDVRELTEQEPGTFFLTDYLVRTFRRSVVAELGLDRYPGLRDAYFAHYRRVVWLAQRPTPDLRARAVRAAAALGLPLLVREVGDAGLERGLEELVNPYPGTAEPGEAVSGDLVEQGS</sequence>
<protein>
    <recommendedName>
        <fullName evidence="2">DUF1638 domain-containing protein</fullName>
    </recommendedName>
</protein>
<keyword evidence="4" id="KW-1185">Reference proteome</keyword>
<dbReference type="EMBL" id="BOOH01000033">
    <property type="protein sequence ID" value="GIH77602.1"/>
    <property type="molecule type" value="Genomic_DNA"/>
</dbReference>
<feature type="region of interest" description="Disordered" evidence="1">
    <location>
        <begin position="190"/>
        <end position="209"/>
    </location>
</feature>
<feature type="domain" description="DUF1638" evidence="2">
    <location>
        <begin position="29"/>
        <end position="180"/>
    </location>
</feature>
<evidence type="ECO:0000259" key="2">
    <source>
        <dbReference type="Pfam" id="PF07796"/>
    </source>
</evidence>
<evidence type="ECO:0000256" key="1">
    <source>
        <dbReference type="SAM" id="MobiDB-lite"/>
    </source>
</evidence>
<gene>
    <name evidence="3" type="ORF">Plo01_40310</name>
</gene>
<dbReference type="Proteomes" id="UP000616724">
    <property type="component" value="Unassembled WGS sequence"/>
</dbReference>
<evidence type="ECO:0000313" key="4">
    <source>
        <dbReference type="Proteomes" id="UP000616724"/>
    </source>
</evidence>
<evidence type="ECO:0000313" key="3">
    <source>
        <dbReference type="EMBL" id="GIH77602.1"/>
    </source>
</evidence>
<reference evidence="3 4" key="1">
    <citation type="submission" date="2021-01" db="EMBL/GenBank/DDBJ databases">
        <title>Whole genome shotgun sequence of Planobispora longispora NBRC 13918.</title>
        <authorList>
            <person name="Komaki H."/>
            <person name="Tamura T."/>
        </authorList>
    </citation>
    <scope>NUCLEOTIDE SEQUENCE [LARGE SCALE GENOMIC DNA]</scope>
    <source>
        <strain evidence="3 4">NBRC 13918</strain>
    </source>
</reference>
<comment type="caution">
    <text evidence="3">The sequence shown here is derived from an EMBL/GenBank/DDBJ whole genome shotgun (WGS) entry which is preliminary data.</text>
</comment>
<organism evidence="3 4">
    <name type="scientific">Planobispora longispora</name>
    <dbReference type="NCBI Taxonomy" id="28887"/>
    <lineage>
        <taxon>Bacteria</taxon>
        <taxon>Bacillati</taxon>
        <taxon>Actinomycetota</taxon>
        <taxon>Actinomycetes</taxon>
        <taxon>Streptosporangiales</taxon>
        <taxon>Streptosporangiaceae</taxon>
        <taxon>Planobispora</taxon>
    </lineage>
</organism>
<dbReference type="AlphaFoldDB" id="A0A8J3RKY7"/>
<dbReference type="InterPro" id="IPR012437">
    <property type="entry name" value="DUF1638"/>
</dbReference>
<accession>A0A8J3RKY7</accession>
<name>A0A8J3RKY7_9ACTN</name>